<feature type="region of interest" description="Disordered" evidence="1">
    <location>
        <begin position="477"/>
        <end position="509"/>
    </location>
</feature>
<feature type="compositionally biased region" description="Basic and acidic residues" evidence="1">
    <location>
        <begin position="477"/>
        <end position="494"/>
    </location>
</feature>
<dbReference type="InterPro" id="IPR008928">
    <property type="entry name" value="6-hairpin_glycosidase_sf"/>
</dbReference>
<name>A0ABV5SU25_9MICO</name>
<feature type="compositionally biased region" description="Low complexity" evidence="1">
    <location>
        <begin position="495"/>
        <end position="509"/>
    </location>
</feature>
<dbReference type="EMBL" id="JBHMBL010000002">
    <property type="protein sequence ID" value="MFB9642961.1"/>
    <property type="molecule type" value="Genomic_DNA"/>
</dbReference>
<dbReference type="RefSeq" id="WP_157422359.1">
    <property type="nucleotide sequence ID" value="NZ_BAAANI010000002.1"/>
</dbReference>
<dbReference type="SUPFAM" id="SSF48208">
    <property type="entry name" value="Six-hairpin glycosidases"/>
    <property type="match status" value="1"/>
</dbReference>
<sequence length="509" mass="55493">MSALRIETDDAALAEMFAWATSTARRFVVEEGSTGPLDVSEATPPPYLQAVYRAGYHAGYAFRSGYYLRDFAHQAVGAQLLGLGRENRAMLDSFIRTATPEHGGWPVWALNFDGVTPLAIDYHGPGRFVRELPAAFELVELVHVLYRWSGDRTLGGHREHWRRTLGEFVAERDVLRPNGVAEAGGPGIFDGAASYNERPGEHLLEAGDGIGAQYAALRHAAALELALGEKASAREFGRAAESLAAEFTTRWGRVPAAPDEATTARAGAVAFGGLVSAWLADGRPVAEWLREATWFLPLKGLLTEDDARREAVLDEIDAACRDERAPSNIEALSYLPDVFLRHGRADAAYAWMREIHARRDDPHEVPQQVANGDYPELAFALVGQIVAGLLGLEPDAGSRRIATRPALPSGIRRLVAIGVPFGRGLIDVGWAEGEGHWLENRTPDELLWSPNRTRDRRFRDPHLAVAAGEGDLVRVRPGERRTVSDAADRDREATAARARSTGAAAARGR</sequence>
<evidence type="ECO:0000313" key="2">
    <source>
        <dbReference type="EMBL" id="MFB9642961.1"/>
    </source>
</evidence>
<comment type="caution">
    <text evidence="2">The sequence shown here is derived from an EMBL/GenBank/DDBJ whole genome shotgun (WGS) entry which is preliminary data.</text>
</comment>
<dbReference type="InterPro" id="IPR012341">
    <property type="entry name" value="6hp_glycosidase-like_sf"/>
</dbReference>
<proteinExistence type="predicted"/>
<gene>
    <name evidence="2" type="ORF">ACFFQV_11735</name>
</gene>
<reference evidence="2 3" key="1">
    <citation type="submission" date="2024-09" db="EMBL/GenBank/DDBJ databases">
        <authorList>
            <person name="Sun Q."/>
            <person name="Mori K."/>
        </authorList>
    </citation>
    <scope>NUCLEOTIDE SEQUENCE [LARGE SCALE GENOMIC DNA]</scope>
    <source>
        <strain evidence="2 3">JCM 14321</strain>
    </source>
</reference>
<evidence type="ECO:0000256" key="1">
    <source>
        <dbReference type="SAM" id="MobiDB-lite"/>
    </source>
</evidence>
<keyword evidence="3" id="KW-1185">Reference proteome</keyword>
<dbReference type="Proteomes" id="UP001589667">
    <property type="component" value="Unassembled WGS sequence"/>
</dbReference>
<protein>
    <submittedName>
        <fullName evidence="2">Uncharacterized protein</fullName>
    </submittedName>
</protein>
<dbReference type="Gene3D" id="1.50.10.10">
    <property type="match status" value="1"/>
</dbReference>
<accession>A0ABV5SU25</accession>
<evidence type="ECO:0000313" key="3">
    <source>
        <dbReference type="Proteomes" id="UP001589667"/>
    </source>
</evidence>
<organism evidence="2 3">
    <name type="scientific">Agromyces lapidis</name>
    <dbReference type="NCBI Taxonomy" id="279574"/>
    <lineage>
        <taxon>Bacteria</taxon>
        <taxon>Bacillati</taxon>
        <taxon>Actinomycetota</taxon>
        <taxon>Actinomycetes</taxon>
        <taxon>Micrococcales</taxon>
        <taxon>Microbacteriaceae</taxon>
        <taxon>Agromyces</taxon>
    </lineage>
</organism>